<dbReference type="Gene3D" id="1.20.1070.10">
    <property type="entry name" value="Rhodopsin 7-helix transmembrane proteins"/>
    <property type="match status" value="1"/>
</dbReference>
<feature type="transmembrane region" description="Helical" evidence="5">
    <location>
        <begin position="12"/>
        <end position="33"/>
    </location>
</feature>
<sequence>MAEEVLKIVSVFILWIFVIAGHFICVFKNFTVYNDVILKTMIKMFLVSQLICSLWNLTGFLISTIAGGWILGDFMCQTFGFLNLILTSGNIWVMAIVSIERYHRFLAVLDHPSTFSPRNVNIIVCGIYILVVLLSSGPLYGLGEYSYFRGHINLTVTINMYSNNQTTVASNPDMTSYYLATFQKAVIQGKEHDPKTLISNHFLSDMGVSARVIVSSVISIIVRAFNIESIQAFWTNYNDGSVKQLLRSLLWKPYLGHTIGATSMEINTHADENQYYLYTNVYLESQAMHSSTNTCQCGKKTIVTTDATVPITPPTPVPTVAQTTAATCDPVKTLAGVAHNTVVGQTSECLDGIHSPAIYFVQSACSLNYRLSDLSPGQKMKDVCQTLPHYTAVARFVGNVLDTSETNRDAGIFVGCGTDHFKVVTENCTTKLHVEHILFTDPKADSYYVINHP</sequence>
<evidence type="ECO:0000259" key="6">
    <source>
        <dbReference type="PROSITE" id="PS50262"/>
    </source>
</evidence>
<keyword evidence="2 5" id="KW-0812">Transmembrane</keyword>
<feature type="transmembrane region" description="Helical" evidence="5">
    <location>
        <begin position="78"/>
        <end position="99"/>
    </location>
</feature>
<comment type="caution">
    <text evidence="7">The sequence shown here is derived from an EMBL/GenBank/DDBJ whole genome shotgun (WGS) entry which is preliminary data.</text>
</comment>
<dbReference type="GO" id="GO:0004930">
    <property type="term" value="F:G protein-coupled receptor activity"/>
    <property type="evidence" value="ECO:0007669"/>
    <property type="project" value="InterPro"/>
</dbReference>
<evidence type="ECO:0000313" key="7">
    <source>
        <dbReference type="EMBL" id="VDI05475.1"/>
    </source>
</evidence>
<dbReference type="OrthoDB" id="6144677at2759"/>
<reference evidence="7" key="1">
    <citation type="submission" date="2018-11" db="EMBL/GenBank/DDBJ databases">
        <authorList>
            <person name="Alioto T."/>
            <person name="Alioto T."/>
        </authorList>
    </citation>
    <scope>NUCLEOTIDE SEQUENCE</scope>
</reference>
<dbReference type="PROSITE" id="PS50262">
    <property type="entry name" value="G_PROTEIN_RECEP_F1_2"/>
    <property type="match status" value="1"/>
</dbReference>
<feature type="transmembrane region" description="Helical" evidence="5">
    <location>
        <begin position="120"/>
        <end position="142"/>
    </location>
</feature>
<protein>
    <recommendedName>
        <fullName evidence="6">G-protein coupled receptors family 1 profile domain-containing protein</fullName>
    </recommendedName>
</protein>
<evidence type="ECO:0000256" key="1">
    <source>
        <dbReference type="ARBA" id="ARBA00004370"/>
    </source>
</evidence>
<feature type="domain" description="G-protein coupled receptors family 1 profile" evidence="6">
    <location>
        <begin position="9"/>
        <end position="135"/>
    </location>
</feature>
<keyword evidence="8" id="KW-1185">Reference proteome</keyword>
<evidence type="ECO:0000256" key="2">
    <source>
        <dbReference type="ARBA" id="ARBA00022692"/>
    </source>
</evidence>
<keyword evidence="3 5" id="KW-1133">Transmembrane helix</keyword>
<dbReference type="CDD" id="cd00637">
    <property type="entry name" value="7tm_classA_rhodopsin-like"/>
    <property type="match status" value="1"/>
</dbReference>
<dbReference type="Proteomes" id="UP000596742">
    <property type="component" value="Unassembled WGS sequence"/>
</dbReference>
<evidence type="ECO:0000256" key="5">
    <source>
        <dbReference type="SAM" id="Phobius"/>
    </source>
</evidence>
<name>A0A8B6CJF8_MYTGA</name>
<dbReference type="EMBL" id="UYJE01001818">
    <property type="protein sequence ID" value="VDI05475.1"/>
    <property type="molecule type" value="Genomic_DNA"/>
</dbReference>
<evidence type="ECO:0000256" key="4">
    <source>
        <dbReference type="ARBA" id="ARBA00023136"/>
    </source>
</evidence>
<proteinExistence type="predicted"/>
<dbReference type="AlphaFoldDB" id="A0A8B6CJF8"/>
<dbReference type="Pfam" id="PF00001">
    <property type="entry name" value="7tm_1"/>
    <property type="match status" value="1"/>
</dbReference>
<organism evidence="7 8">
    <name type="scientific">Mytilus galloprovincialis</name>
    <name type="common">Mediterranean mussel</name>
    <dbReference type="NCBI Taxonomy" id="29158"/>
    <lineage>
        <taxon>Eukaryota</taxon>
        <taxon>Metazoa</taxon>
        <taxon>Spiralia</taxon>
        <taxon>Lophotrochozoa</taxon>
        <taxon>Mollusca</taxon>
        <taxon>Bivalvia</taxon>
        <taxon>Autobranchia</taxon>
        <taxon>Pteriomorphia</taxon>
        <taxon>Mytilida</taxon>
        <taxon>Mytiloidea</taxon>
        <taxon>Mytilidae</taxon>
        <taxon>Mytilinae</taxon>
        <taxon>Mytilus</taxon>
    </lineage>
</organism>
<accession>A0A8B6CJF8</accession>
<evidence type="ECO:0000313" key="8">
    <source>
        <dbReference type="Proteomes" id="UP000596742"/>
    </source>
</evidence>
<comment type="subcellular location">
    <subcellularLocation>
        <location evidence="1">Membrane</location>
    </subcellularLocation>
</comment>
<dbReference type="SUPFAM" id="SSF81321">
    <property type="entry name" value="Family A G protein-coupled receptor-like"/>
    <property type="match status" value="1"/>
</dbReference>
<dbReference type="InterPro" id="IPR017452">
    <property type="entry name" value="GPCR_Rhodpsn_7TM"/>
</dbReference>
<dbReference type="GO" id="GO:0016020">
    <property type="term" value="C:membrane"/>
    <property type="evidence" value="ECO:0007669"/>
    <property type="project" value="UniProtKB-SubCell"/>
</dbReference>
<gene>
    <name evidence="7" type="ORF">MGAL_10B004885</name>
</gene>
<evidence type="ECO:0000256" key="3">
    <source>
        <dbReference type="ARBA" id="ARBA00022989"/>
    </source>
</evidence>
<feature type="transmembrane region" description="Helical" evidence="5">
    <location>
        <begin position="45"/>
        <end position="72"/>
    </location>
</feature>
<keyword evidence="4 5" id="KW-0472">Membrane</keyword>
<dbReference type="InterPro" id="IPR000276">
    <property type="entry name" value="GPCR_Rhodpsn"/>
</dbReference>